<evidence type="ECO:0000313" key="1">
    <source>
        <dbReference type="EMBL" id="KAJ8318562.1"/>
    </source>
</evidence>
<dbReference type="Proteomes" id="UP001217089">
    <property type="component" value="Unassembled WGS sequence"/>
</dbReference>
<sequence>MAAPILLEKRLLLASTAGTLLAFLFQIIAVSTTHWLTFYIDGGHYEKSTGKNLSEVYSGLWRVCKVYLVRSDNREFKNC</sequence>
<keyword evidence="2" id="KW-1185">Reference proteome</keyword>
<dbReference type="Gene3D" id="1.20.140.150">
    <property type="match status" value="1"/>
</dbReference>
<proteinExistence type="predicted"/>
<reference evidence="1 2" key="1">
    <citation type="submission" date="2022-12" db="EMBL/GenBank/DDBJ databases">
        <title>Chromosome-level genome of Tegillarca granosa.</title>
        <authorList>
            <person name="Kim J."/>
        </authorList>
    </citation>
    <scope>NUCLEOTIDE SEQUENCE [LARGE SCALE GENOMIC DNA]</scope>
    <source>
        <strain evidence="1">Teg-2019</strain>
        <tissue evidence="1">Adductor muscle</tissue>
    </source>
</reference>
<comment type="caution">
    <text evidence="1">The sequence shown here is derived from an EMBL/GenBank/DDBJ whole genome shotgun (WGS) entry which is preliminary data.</text>
</comment>
<name>A0ABQ9FMQ4_TEGGR</name>
<protein>
    <submittedName>
        <fullName evidence="1">Uncharacterized protein</fullName>
    </submittedName>
</protein>
<dbReference type="EMBL" id="JARBDR010000214">
    <property type="protein sequence ID" value="KAJ8318562.1"/>
    <property type="molecule type" value="Genomic_DNA"/>
</dbReference>
<evidence type="ECO:0000313" key="2">
    <source>
        <dbReference type="Proteomes" id="UP001217089"/>
    </source>
</evidence>
<accession>A0ABQ9FMQ4</accession>
<gene>
    <name evidence="1" type="ORF">KUTeg_003653</name>
</gene>
<organism evidence="1 2">
    <name type="scientific">Tegillarca granosa</name>
    <name type="common">Malaysian cockle</name>
    <name type="synonym">Anadara granosa</name>
    <dbReference type="NCBI Taxonomy" id="220873"/>
    <lineage>
        <taxon>Eukaryota</taxon>
        <taxon>Metazoa</taxon>
        <taxon>Spiralia</taxon>
        <taxon>Lophotrochozoa</taxon>
        <taxon>Mollusca</taxon>
        <taxon>Bivalvia</taxon>
        <taxon>Autobranchia</taxon>
        <taxon>Pteriomorphia</taxon>
        <taxon>Arcoida</taxon>
        <taxon>Arcoidea</taxon>
        <taxon>Arcidae</taxon>
        <taxon>Tegillarca</taxon>
    </lineage>
</organism>